<proteinExistence type="inferred from homology"/>
<evidence type="ECO:0000256" key="1">
    <source>
        <dbReference type="ARBA" id="ARBA00008798"/>
    </source>
</evidence>
<dbReference type="InterPro" id="IPR007634">
    <property type="entry name" value="RNA_pol_sigma_54_DNA-bd"/>
</dbReference>
<dbReference type="Gene3D" id="1.10.10.60">
    <property type="entry name" value="Homeodomain-like"/>
    <property type="match status" value="1"/>
</dbReference>
<name>A0A5P8NZI7_9BACT</name>
<dbReference type="GO" id="GO:0016987">
    <property type="term" value="F:sigma factor activity"/>
    <property type="evidence" value="ECO:0007669"/>
    <property type="project" value="UniProtKB-KW"/>
</dbReference>
<dbReference type="Gene3D" id="1.10.10.1330">
    <property type="entry name" value="RNA polymerase sigma-54 factor, core-binding domain"/>
    <property type="match status" value="1"/>
</dbReference>
<dbReference type="RefSeq" id="WP_152306734.1">
    <property type="nucleotide sequence ID" value="NZ_CP043617.1"/>
</dbReference>
<dbReference type="NCBIfam" id="NF004602">
    <property type="entry name" value="PRK05932.2-4"/>
    <property type="match status" value="1"/>
</dbReference>
<dbReference type="PANTHER" id="PTHR32248">
    <property type="entry name" value="RNA POLYMERASE SIGMA-54 FACTOR"/>
    <property type="match status" value="1"/>
</dbReference>
<keyword evidence="7" id="KW-0238">DNA-binding</keyword>
<sequence>MSSTFNLHTTQKQGLQLSLRLWLPLLQAPLQDLETIFKEHSFDNPFLEYKSSFESNYSSGGFIEEINLYKESLYDVVSNQIEAPLFPTPTSQKVAHEILMNIDSEGYFEGDIENIANNCNTTKEFVESIRQRFAYLDPAGIGAVDLTESFMFQLSQIPLDEELNLFTQKVIQNIKNIDKYHKHHRFDEATELIQRFKSPPAVDYQEENSYIVPDFFVDISNDITVTMNNSYYPDITITDPFKSKNEELKEKLKEARDLVNLLELRKSTLYKLVLLIVERQMSFFIGSELKPMTMAQVADDIGFEESTISRAVSNKYIKCDRGIFSLKSFFTNAVSKNLSSSEIKNYIQNLIENENHDEPLTDQDLVDNVMKRYNMKMVRRTITKYRKLLDIPSSKERKKIYKVRD</sequence>
<accession>A0A5P8NZI7</accession>
<evidence type="ECO:0000256" key="5">
    <source>
        <dbReference type="ARBA" id="ARBA00023015"/>
    </source>
</evidence>
<feature type="domain" description="RNA polymerase sigma factor 54 core-binding" evidence="10">
    <location>
        <begin position="64"/>
        <end position="238"/>
    </location>
</feature>
<keyword evidence="3" id="KW-0808">Transferase</keyword>
<dbReference type="Pfam" id="PF00309">
    <property type="entry name" value="Sigma54_AID"/>
    <property type="match status" value="1"/>
</dbReference>
<keyword evidence="8" id="KW-0804">Transcription</keyword>
<keyword evidence="6" id="KW-0731">Sigma factor</keyword>
<dbReference type="KEGG" id="sulg:FJR48_03270"/>
<evidence type="ECO:0000256" key="8">
    <source>
        <dbReference type="ARBA" id="ARBA00023163"/>
    </source>
</evidence>
<evidence type="ECO:0000256" key="3">
    <source>
        <dbReference type="ARBA" id="ARBA00022679"/>
    </source>
</evidence>
<evidence type="ECO:0000313" key="11">
    <source>
        <dbReference type="EMBL" id="QFR48791.1"/>
    </source>
</evidence>
<dbReference type="PRINTS" id="PR00045">
    <property type="entry name" value="SIGMA54FCT"/>
</dbReference>
<dbReference type="InterPro" id="IPR000394">
    <property type="entry name" value="RNA_pol_sigma_54"/>
</dbReference>
<dbReference type="NCBIfam" id="TIGR02395">
    <property type="entry name" value="rpoN_sigma"/>
    <property type="match status" value="1"/>
</dbReference>
<dbReference type="OrthoDB" id="9814402at2"/>
<dbReference type="GO" id="GO:0000428">
    <property type="term" value="C:DNA-directed RNA polymerase complex"/>
    <property type="evidence" value="ECO:0007669"/>
    <property type="project" value="UniProtKB-KW"/>
</dbReference>
<protein>
    <submittedName>
        <fullName evidence="11">RNA polymerase factor sigma-54</fullName>
    </submittedName>
</protein>
<dbReference type="Pfam" id="PF04963">
    <property type="entry name" value="Sigma54_CBD"/>
    <property type="match status" value="1"/>
</dbReference>
<reference evidence="11 12" key="1">
    <citation type="submission" date="2019-09" db="EMBL/GenBank/DDBJ databases">
        <title>Sulfurimonas gotlandica sp. nov., a chemoautotrophic and psychrotolerant epsilonproteobacterium isolated from a pelagic redoxcline, and an emended description of the genus Sulfurimonas.</title>
        <authorList>
            <person name="Wang S."/>
            <person name="Jiang L."/>
            <person name="Shao S."/>
        </authorList>
    </citation>
    <scope>NUCLEOTIDE SEQUENCE [LARGE SCALE GENOMIC DNA]</scope>
    <source>
        <strain evidence="11 12">GYSZ_1</strain>
    </source>
</reference>
<evidence type="ECO:0000256" key="2">
    <source>
        <dbReference type="ARBA" id="ARBA00022478"/>
    </source>
</evidence>
<dbReference type="GO" id="GO:0003677">
    <property type="term" value="F:DNA binding"/>
    <property type="evidence" value="ECO:0007669"/>
    <property type="project" value="UniProtKB-KW"/>
</dbReference>
<dbReference type="InterPro" id="IPR007046">
    <property type="entry name" value="RNA_pol_sigma_54_core-bd"/>
</dbReference>
<dbReference type="EMBL" id="CP043617">
    <property type="protein sequence ID" value="QFR48791.1"/>
    <property type="molecule type" value="Genomic_DNA"/>
</dbReference>
<keyword evidence="12" id="KW-1185">Reference proteome</keyword>
<dbReference type="PIRSF" id="PIRSF000774">
    <property type="entry name" value="RpoN"/>
    <property type="match status" value="1"/>
</dbReference>
<dbReference type="Pfam" id="PF04552">
    <property type="entry name" value="Sigma54_DBD"/>
    <property type="match status" value="1"/>
</dbReference>
<dbReference type="GO" id="GO:0006352">
    <property type="term" value="P:DNA-templated transcription initiation"/>
    <property type="evidence" value="ECO:0007669"/>
    <property type="project" value="InterPro"/>
</dbReference>
<evidence type="ECO:0000259" key="10">
    <source>
        <dbReference type="Pfam" id="PF04963"/>
    </source>
</evidence>
<feature type="domain" description="RNA polymerase sigma factor 54 DNA-binding" evidence="9">
    <location>
        <begin position="246"/>
        <end position="399"/>
    </location>
</feature>
<dbReference type="AlphaFoldDB" id="A0A5P8NZI7"/>
<dbReference type="GO" id="GO:0016779">
    <property type="term" value="F:nucleotidyltransferase activity"/>
    <property type="evidence" value="ECO:0007669"/>
    <property type="project" value="UniProtKB-KW"/>
</dbReference>
<dbReference type="PANTHER" id="PTHR32248:SF4">
    <property type="entry name" value="RNA POLYMERASE SIGMA-54 FACTOR"/>
    <property type="match status" value="1"/>
</dbReference>
<evidence type="ECO:0000256" key="6">
    <source>
        <dbReference type="ARBA" id="ARBA00023082"/>
    </source>
</evidence>
<dbReference type="InterPro" id="IPR038709">
    <property type="entry name" value="RpoN_core-bd_sf"/>
</dbReference>
<keyword evidence="4" id="KW-0548">Nucleotidyltransferase</keyword>
<keyword evidence="5" id="KW-0805">Transcription regulation</keyword>
<keyword evidence="2" id="KW-0240">DNA-directed RNA polymerase</keyword>
<gene>
    <name evidence="11" type="ORF">FJR48_03270</name>
</gene>
<dbReference type="PROSITE" id="PS00718">
    <property type="entry name" value="SIGMA54_2"/>
    <property type="match status" value="1"/>
</dbReference>
<evidence type="ECO:0000313" key="12">
    <source>
        <dbReference type="Proteomes" id="UP000326944"/>
    </source>
</evidence>
<dbReference type="PROSITE" id="PS50044">
    <property type="entry name" value="SIGMA54_3"/>
    <property type="match status" value="1"/>
</dbReference>
<organism evidence="11 12">
    <name type="scientific">Sulfurimonas lithotrophica</name>
    <dbReference type="NCBI Taxonomy" id="2590022"/>
    <lineage>
        <taxon>Bacteria</taxon>
        <taxon>Pseudomonadati</taxon>
        <taxon>Campylobacterota</taxon>
        <taxon>Epsilonproteobacteria</taxon>
        <taxon>Campylobacterales</taxon>
        <taxon>Sulfurimonadaceae</taxon>
        <taxon>Sulfurimonas</taxon>
    </lineage>
</organism>
<dbReference type="Proteomes" id="UP000326944">
    <property type="component" value="Chromosome"/>
</dbReference>
<comment type="similarity">
    <text evidence="1">Belongs to the sigma-54 factor family.</text>
</comment>
<evidence type="ECO:0000256" key="7">
    <source>
        <dbReference type="ARBA" id="ARBA00023125"/>
    </source>
</evidence>
<dbReference type="GO" id="GO:0001216">
    <property type="term" value="F:DNA-binding transcription activator activity"/>
    <property type="evidence" value="ECO:0007669"/>
    <property type="project" value="InterPro"/>
</dbReference>
<evidence type="ECO:0000259" key="9">
    <source>
        <dbReference type="Pfam" id="PF04552"/>
    </source>
</evidence>
<evidence type="ECO:0000256" key="4">
    <source>
        <dbReference type="ARBA" id="ARBA00022695"/>
    </source>
</evidence>